<dbReference type="Proteomes" id="UP001523369">
    <property type="component" value="Unassembled WGS sequence"/>
</dbReference>
<sequence length="302" mass="31548">MNELDRLSTLDPMRDFEPTAERRARATAGLDDLLRESAPATGRRPGTRWLGALGREPMEEAPRRGAPRRGAPRRGAPRRGAPGKGVLGPGARRSGARRLMFGGVAVAAAAAVAVAAVQLVPNGNGNRAYASWTATPKAVAVADVLPQAKQCATGWGADWETPPTAADIVLAERRGDATLVLVKMDSTALTSCFVLDPAEGAAGADLLDTASPAPAAGRVRTVSMGAVEGSEGWYSSVIGRAGAGVEKVEIELPDGTEVRASLRDGWWAAWWPGHEGGEADGVRIVVHADGKSRDYRPSQLHG</sequence>
<proteinExistence type="predicted"/>
<reference evidence="3 4" key="1">
    <citation type="submission" date="2022-06" db="EMBL/GenBank/DDBJ databases">
        <title>New Species of the Genus Actinoplanes, ActinopZanes ferrugineus.</title>
        <authorList>
            <person name="Ding P."/>
        </authorList>
    </citation>
    <scope>NUCLEOTIDE SEQUENCE [LARGE SCALE GENOMIC DNA]</scope>
    <source>
        <strain evidence="3 4">TRM88003</strain>
    </source>
</reference>
<feature type="compositionally biased region" description="Basic residues" evidence="1">
    <location>
        <begin position="65"/>
        <end position="77"/>
    </location>
</feature>
<keyword evidence="2" id="KW-0812">Transmembrane</keyword>
<feature type="compositionally biased region" description="Basic and acidic residues" evidence="1">
    <location>
        <begin position="1"/>
        <end position="24"/>
    </location>
</feature>
<keyword evidence="2" id="KW-0472">Membrane</keyword>
<keyword evidence="2" id="KW-1133">Transmembrane helix</keyword>
<keyword evidence="4" id="KW-1185">Reference proteome</keyword>
<evidence type="ECO:0000313" key="4">
    <source>
        <dbReference type="Proteomes" id="UP001523369"/>
    </source>
</evidence>
<comment type="caution">
    <text evidence="3">The sequence shown here is derived from an EMBL/GenBank/DDBJ whole genome shotgun (WGS) entry which is preliminary data.</text>
</comment>
<dbReference type="RefSeq" id="WP_253240972.1">
    <property type="nucleotide sequence ID" value="NZ_JAMYJR010000033.1"/>
</dbReference>
<evidence type="ECO:0000256" key="2">
    <source>
        <dbReference type="SAM" id="Phobius"/>
    </source>
</evidence>
<evidence type="ECO:0000313" key="3">
    <source>
        <dbReference type="EMBL" id="MCO8274905.1"/>
    </source>
</evidence>
<protein>
    <submittedName>
        <fullName evidence="3">Uncharacterized protein</fullName>
    </submittedName>
</protein>
<name>A0ABT1DVS8_9ACTN</name>
<accession>A0ABT1DVS8</accession>
<dbReference type="EMBL" id="JAMYJR010000033">
    <property type="protein sequence ID" value="MCO8274905.1"/>
    <property type="molecule type" value="Genomic_DNA"/>
</dbReference>
<feature type="transmembrane region" description="Helical" evidence="2">
    <location>
        <begin position="99"/>
        <end position="120"/>
    </location>
</feature>
<gene>
    <name evidence="3" type="ORF">M1L60_30360</name>
</gene>
<feature type="region of interest" description="Disordered" evidence="1">
    <location>
        <begin position="1"/>
        <end position="92"/>
    </location>
</feature>
<organism evidence="3 4">
    <name type="scientific">Paractinoplanes aksuensis</name>
    <dbReference type="NCBI Taxonomy" id="2939490"/>
    <lineage>
        <taxon>Bacteria</taxon>
        <taxon>Bacillati</taxon>
        <taxon>Actinomycetota</taxon>
        <taxon>Actinomycetes</taxon>
        <taxon>Micromonosporales</taxon>
        <taxon>Micromonosporaceae</taxon>
        <taxon>Paractinoplanes</taxon>
    </lineage>
</organism>
<evidence type="ECO:0000256" key="1">
    <source>
        <dbReference type="SAM" id="MobiDB-lite"/>
    </source>
</evidence>